<evidence type="ECO:0000313" key="4">
    <source>
        <dbReference type="Proteomes" id="UP000000256"/>
    </source>
</evidence>
<feature type="domain" description="Prepilin type IV endopeptidase peptidase" evidence="2">
    <location>
        <begin position="10"/>
        <end position="111"/>
    </location>
</feature>
<dbReference type="Proteomes" id="UP000000256">
    <property type="component" value="Chromosome"/>
</dbReference>
<gene>
    <name evidence="3" type="ordered locus">Csac_1423</name>
</gene>
<evidence type="ECO:0000313" key="3">
    <source>
        <dbReference type="EMBL" id="ABP67024.2"/>
    </source>
</evidence>
<protein>
    <submittedName>
        <fullName evidence="3">Peptidase A24A, prepilin type IV</fullName>
    </submittedName>
</protein>
<keyword evidence="1" id="KW-0812">Transmembrane</keyword>
<reference evidence="3 4" key="1">
    <citation type="journal article" date="2008" name="Appl. Environ. Microbiol.">
        <title>Hydrogenomics of the extremely thermophilic bacterium Caldicellulosiruptor saccharolyticus.</title>
        <authorList>
            <person name="van de Werken H.J."/>
            <person name="Verhaart M.R."/>
            <person name="VanFossen A.L."/>
            <person name="Willquist K."/>
            <person name="Lewis D.L."/>
            <person name="Nichols J.D."/>
            <person name="Goorissen H.P."/>
            <person name="Mongodin E.F."/>
            <person name="Nelson K.E."/>
            <person name="van Niel E.W."/>
            <person name="Stams A.J."/>
            <person name="Ward D.E."/>
            <person name="de Vos W.M."/>
            <person name="van der Oost J."/>
            <person name="Kelly R.M."/>
            <person name="Kengen S.W."/>
        </authorList>
    </citation>
    <scope>NUCLEOTIDE SEQUENCE [LARGE SCALE GENOMIC DNA]</scope>
    <source>
        <strain evidence="4">ATCC 43494 / DSM 8903 / Tp8T 6331</strain>
    </source>
</reference>
<organism evidence="3 4">
    <name type="scientific">Caldicellulosiruptor saccharolyticus (strain ATCC 43494 / DSM 8903 / Tp8T 6331)</name>
    <dbReference type="NCBI Taxonomy" id="351627"/>
    <lineage>
        <taxon>Bacteria</taxon>
        <taxon>Bacillati</taxon>
        <taxon>Bacillota</taxon>
        <taxon>Bacillota incertae sedis</taxon>
        <taxon>Caldicellulosiruptorales</taxon>
        <taxon>Caldicellulosiruptoraceae</taxon>
        <taxon>Caldicellulosiruptor</taxon>
    </lineage>
</organism>
<evidence type="ECO:0000256" key="1">
    <source>
        <dbReference type="SAM" id="Phobius"/>
    </source>
</evidence>
<accession>A4XJD9</accession>
<dbReference type="AlphaFoldDB" id="A4XJD9"/>
<feature type="transmembrane region" description="Helical" evidence="1">
    <location>
        <begin position="125"/>
        <end position="147"/>
    </location>
</feature>
<keyword evidence="1" id="KW-0472">Membrane</keyword>
<dbReference type="GO" id="GO:0016020">
    <property type="term" value="C:membrane"/>
    <property type="evidence" value="ECO:0007669"/>
    <property type="project" value="InterPro"/>
</dbReference>
<dbReference type="STRING" id="351627.Csac_1423"/>
<dbReference type="KEGG" id="csc:Csac_1423"/>
<dbReference type="RefSeq" id="WP_011916960.1">
    <property type="nucleotide sequence ID" value="NC_009437.1"/>
</dbReference>
<proteinExistence type="predicted"/>
<dbReference type="Pfam" id="PF01478">
    <property type="entry name" value="Peptidase_A24"/>
    <property type="match status" value="1"/>
</dbReference>
<keyword evidence="4" id="KW-1185">Reference proteome</keyword>
<feature type="transmembrane region" description="Helical" evidence="1">
    <location>
        <begin position="27"/>
        <end position="45"/>
    </location>
</feature>
<dbReference type="OrthoDB" id="9789291at2"/>
<dbReference type="InterPro" id="IPR000045">
    <property type="entry name" value="Prepilin_IV_endopep_pep"/>
</dbReference>
<dbReference type="HOGENOM" id="CLU_1746274_0_0_9"/>
<sequence>MSKVILSVSFLLILVVAAIYDFKKREIPNFTVVLLLFIAAVRVILNKSYSNVIIFAIYTLFFFAIYIFAERRGIYLLGEGDIKLLSVLSLYFGFDFIKVLFLACTTGFAMGLATGIKKKTYLKTYVPLAPFVFLASTLFEVVNYATFNH</sequence>
<evidence type="ECO:0000259" key="2">
    <source>
        <dbReference type="Pfam" id="PF01478"/>
    </source>
</evidence>
<dbReference type="Gene3D" id="1.20.120.1220">
    <property type="match status" value="1"/>
</dbReference>
<feature type="transmembrane region" description="Helical" evidence="1">
    <location>
        <begin position="89"/>
        <end position="113"/>
    </location>
</feature>
<keyword evidence="1" id="KW-1133">Transmembrane helix</keyword>
<dbReference type="eggNOG" id="COG1989">
    <property type="taxonomic scope" value="Bacteria"/>
</dbReference>
<dbReference type="GO" id="GO:0004190">
    <property type="term" value="F:aspartic-type endopeptidase activity"/>
    <property type="evidence" value="ECO:0007669"/>
    <property type="project" value="InterPro"/>
</dbReference>
<dbReference type="EMBL" id="CP000679">
    <property type="protein sequence ID" value="ABP67024.2"/>
    <property type="molecule type" value="Genomic_DNA"/>
</dbReference>
<name>A4XJD9_CALS8</name>
<feature type="transmembrane region" description="Helical" evidence="1">
    <location>
        <begin position="52"/>
        <end position="69"/>
    </location>
</feature>